<proteinExistence type="inferred from homology"/>
<dbReference type="PIRSF" id="PIRSF000189">
    <property type="entry name" value="D-aa_oxidase"/>
    <property type="match status" value="1"/>
</dbReference>
<evidence type="ECO:0000256" key="2">
    <source>
        <dbReference type="ARBA" id="ARBA00006730"/>
    </source>
</evidence>
<comment type="cofactor">
    <cofactor evidence="1 6">
        <name>FAD</name>
        <dbReference type="ChEBI" id="CHEBI:57692"/>
    </cofactor>
</comment>
<comment type="caution">
    <text evidence="8">The sequence shown here is derived from an EMBL/GenBank/DDBJ whole genome shotgun (WGS) entry which is preliminary data.</text>
</comment>
<feature type="binding site" evidence="6">
    <location>
        <position position="309"/>
    </location>
    <ligand>
        <name>D-dopa</name>
        <dbReference type="ChEBI" id="CHEBI:149689"/>
    </ligand>
</feature>
<keyword evidence="9" id="KW-1185">Reference proteome</keyword>
<dbReference type="SUPFAM" id="SSF51971">
    <property type="entry name" value="Nucleotide-binding domain"/>
    <property type="match status" value="1"/>
</dbReference>
<feature type="binding site" evidence="6">
    <location>
        <position position="345"/>
    </location>
    <ligand>
        <name>D-dopa</name>
        <dbReference type="ChEBI" id="CHEBI:149689"/>
    </ligand>
</feature>
<evidence type="ECO:0000256" key="3">
    <source>
        <dbReference type="ARBA" id="ARBA00022630"/>
    </source>
</evidence>
<dbReference type="EMBL" id="JAACJP010000032">
    <property type="protein sequence ID" value="KAF5375665.1"/>
    <property type="molecule type" value="Genomic_DNA"/>
</dbReference>
<feature type="binding site" evidence="6">
    <location>
        <position position="166"/>
    </location>
    <ligand>
        <name>FAD</name>
        <dbReference type="ChEBI" id="CHEBI:57692"/>
    </ligand>
</feature>
<dbReference type="Pfam" id="PF01266">
    <property type="entry name" value="DAO"/>
    <property type="match status" value="1"/>
</dbReference>
<dbReference type="OrthoDB" id="2015447at2759"/>
<dbReference type="InterPro" id="IPR023209">
    <property type="entry name" value="DAO"/>
</dbReference>
<dbReference type="GO" id="GO:0071949">
    <property type="term" value="F:FAD binding"/>
    <property type="evidence" value="ECO:0007669"/>
    <property type="project" value="InterPro"/>
</dbReference>
<evidence type="ECO:0000256" key="6">
    <source>
        <dbReference type="PIRSR" id="PIRSR000189-1"/>
    </source>
</evidence>
<evidence type="ECO:0000256" key="5">
    <source>
        <dbReference type="ARBA" id="ARBA00023002"/>
    </source>
</evidence>
<evidence type="ECO:0000313" key="8">
    <source>
        <dbReference type="EMBL" id="KAF5375665.1"/>
    </source>
</evidence>
<dbReference type="Proteomes" id="UP000565441">
    <property type="component" value="Unassembled WGS sequence"/>
</dbReference>
<dbReference type="InterPro" id="IPR006076">
    <property type="entry name" value="FAD-dep_OxRdtase"/>
</dbReference>
<comment type="similarity">
    <text evidence="2">Belongs to the DAMOX/DASOX family.</text>
</comment>
<keyword evidence="3" id="KW-0285">Flavoprotein</keyword>
<dbReference type="PROSITE" id="PS00677">
    <property type="entry name" value="DAO"/>
    <property type="match status" value="1"/>
</dbReference>
<evidence type="ECO:0000313" key="9">
    <source>
        <dbReference type="Proteomes" id="UP000565441"/>
    </source>
</evidence>
<keyword evidence="5" id="KW-0560">Oxidoreductase</keyword>
<accession>A0A8H5LZF2</accession>
<name>A0A8H5LZF2_9AGAR</name>
<feature type="domain" description="FAD dependent oxidoreductase" evidence="7">
    <location>
        <begin position="10"/>
        <end position="360"/>
    </location>
</feature>
<dbReference type="PANTHER" id="PTHR11530:SF11">
    <property type="entry name" value="D-ASPARTATE OXIDASE"/>
    <property type="match status" value="1"/>
</dbReference>
<feature type="binding site" evidence="6">
    <location>
        <position position="237"/>
    </location>
    <ligand>
        <name>D-dopa</name>
        <dbReference type="ChEBI" id="CHEBI:149689"/>
    </ligand>
</feature>
<dbReference type="Gene3D" id="3.30.9.10">
    <property type="entry name" value="D-Amino Acid Oxidase, subunit A, domain 2"/>
    <property type="match status" value="1"/>
</dbReference>
<evidence type="ECO:0000259" key="7">
    <source>
        <dbReference type="Pfam" id="PF01266"/>
    </source>
</evidence>
<evidence type="ECO:0000256" key="1">
    <source>
        <dbReference type="ARBA" id="ARBA00001974"/>
    </source>
</evidence>
<organism evidence="8 9">
    <name type="scientific">Tricholomella constricta</name>
    <dbReference type="NCBI Taxonomy" id="117010"/>
    <lineage>
        <taxon>Eukaryota</taxon>
        <taxon>Fungi</taxon>
        <taxon>Dikarya</taxon>
        <taxon>Basidiomycota</taxon>
        <taxon>Agaricomycotina</taxon>
        <taxon>Agaricomycetes</taxon>
        <taxon>Agaricomycetidae</taxon>
        <taxon>Agaricales</taxon>
        <taxon>Tricholomatineae</taxon>
        <taxon>Lyophyllaceae</taxon>
        <taxon>Tricholomella</taxon>
    </lineage>
</organism>
<dbReference type="AlphaFoldDB" id="A0A8H5LZF2"/>
<evidence type="ECO:0000256" key="4">
    <source>
        <dbReference type="ARBA" id="ARBA00022827"/>
    </source>
</evidence>
<dbReference type="PANTHER" id="PTHR11530">
    <property type="entry name" value="D-AMINO ACID OXIDASE"/>
    <property type="match status" value="1"/>
</dbReference>
<dbReference type="GO" id="GO:0019478">
    <property type="term" value="P:D-amino acid catabolic process"/>
    <property type="evidence" value="ECO:0007669"/>
    <property type="project" value="TreeGrafter"/>
</dbReference>
<dbReference type="GO" id="GO:0005737">
    <property type="term" value="C:cytoplasm"/>
    <property type="evidence" value="ECO:0007669"/>
    <property type="project" value="TreeGrafter"/>
</dbReference>
<feature type="binding site" evidence="6">
    <location>
        <position position="186"/>
    </location>
    <ligand>
        <name>FAD</name>
        <dbReference type="ChEBI" id="CHEBI:57692"/>
    </ligand>
</feature>
<reference evidence="8 9" key="1">
    <citation type="journal article" date="2020" name="ISME J.">
        <title>Uncovering the hidden diversity of litter-decomposition mechanisms in mushroom-forming fungi.</title>
        <authorList>
            <person name="Floudas D."/>
            <person name="Bentzer J."/>
            <person name="Ahren D."/>
            <person name="Johansson T."/>
            <person name="Persson P."/>
            <person name="Tunlid A."/>
        </authorList>
    </citation>
    <scope>NUCLEOTIDE SEQUENCE [LARGE SCALE GENOMIC DNA]</scope>
    <source>
        <strain evidence="8 9">CBS 661.87</strain>
    </source>
</reference>
<dbReference type="GO" id="GO:0003884">
    <property type="term" value="F:D-amino-acid oxidase activity"/>
    <property type="evidence" value="ECO:0007669"/>
    <property type="project" value="InterPro"/>
</dbReference>
<dbReference type="InterPro" id="IPR006181">
    <property type="entry name" value="D-amino_acid_oxidase_CS"/>
</dbReference>
<protein>
    <recommendedName>
        <fullName evidence="7">FAD dependent oxidoreductase domain-containing protein</fullName>
    </recommendedName>
</protein>
<sequence length="365" mass="40150">MASHNASRSILVCGFGIVGLTTSIRLLEAGLKVTVVASHLPGDALSARYASSAAGAHHLSFAADHDTRQQALDRRTFDVMWEEEIEGNSSGLMRLTQREFYGNEDEKHVAFFESLPDFKVYTPEDLPVFAKHAVSFTSLTMDPPVYLQRLRSRFQALGGIVHRAHVESLASALSFAQDPIAIVNCTGLGSLELKDVQDKDLFPIRGQVIALNAPWIKEGRTKQVGKLDGGEGGERTYIIPRRSGEVIIGGTREIDDWMPEPRPESSLDIKRRALSLFPELAPESTRAGGRIPAPDDLDSIILREVVGFRPARRTGLRLEHGDDLIIESNTDTRHIPVLHNYGHSGAGWQSCWGCAEEVVKLVKAI</sequence>
<keyword evidence="4 6" id="KW-0274">FAD</keyword>
<dbReference type="Gene3D" id="3.40.50.720">
    <property type="entry name" value="NAD(P)-binding Rossmann-like Domain"/>
    <property type="match status" value="1"/>
</dbReference>
<dbReference type="SUPFAM" id="SSF54373">
    <property type="entry name" value="FAD-linked reductases, C-terminal domain"/>
    <property type="match status" value="1"/>
</dbReference>
<gene>
    <name evidence="8" type="ORF">D9615_009355</name>
</gene>